<feature type="transmembrane region" description="Helical" evidence="19">
    <location>
        <begin position="111"/>
        <end position="130"/>
    </location>
</feature>
<comment type="similarity">
    <text evidence="4 19">Belongs to the CobS family.</text>
</comment>
<evidence type="ECO:0000256" key="9">
    <source>
        <dbReference type="ARBA" id="ARBA00022679"/>
    </source>
</evidence>
<comment type="cofactor">
    <cofactor evidence="1 19">
        <name>Mg(2+)</name>
        <dbReference type="ChEBI" id="CHEBI:18420"/>
    </cofactor>
</comment>
<evidence type="ECO:0000256" key="19">
    <source>
        <dbReference type="HAMAP-Rule" id="MF_00719"/>
    </source>
</evidence>
<keyword evidence="13 19" id="KW-0472">Membrane</keyword>
<evidence type="ECO:0000256" key="7">
    <source>
        <dbReference type="ARBA" id="ARBA00022475"/>
    </source>
</evidence>
<evidence type="ECO:0000256" key="13">
    <source>
        <dbReference type="ARBA" id="ARBA00023136"/>
    </source>
</evidence>
<feature type="transmembrane region" description="Helical" evidence="19">
    <location>
        <begin position="142"/>
        <end position="163"/>
    </location>
</feature>
<evidence type="ECO:0000256" key="15">
    <source>
        <dbReference type="ARBA" id="ARBA00032605"/>
    </source>
</evidence>
<evidence type="ECO:0000256" key="6">
    <source>
        <dbReference type="ARBA" id="ARBA00015850"/>
    </source>
</evidence>
<dbReference type="GO" id="GO:0008818">
    <property type="term" value="F:cobalamin 5'-phosphate synthase activity"/>
    <property type="evidence" value="ECO:0007669"/>
    <property type="project" value="UniProtKB-UniRule"/>
</dbReference>
<feature type="transmembrane region" description="Helical" evidence="19">
    <location>
        <begin position="62"/>
        <end position="80"/>
    </location>
</feature>
<protein>
    <recommendedName>
        <fullName evidence="6 19">Adenosylcobinamide-GDP ribazoletransferase</fullName>
        <ecNumber evidence="5 19">2.7.8.26</ecNumber>
    </recommendedName>
    <alternativeName>
        <fullName evidence="16 19">Cobalamin synthase</fullName>
    </alternativeName>
    <alternativeName>
        <fullName evidence="15 19">Cobalamin-5'-phosphate synthase</fullName>
    </alternativeName>
</protein>
<feature type="transmembrane region" description="Helical" evidence="19">
    <location>
        <begin position="183"/>
        <end position="213"/>
    </location>
</feature>
<keyword evidence="9 19" id="KW-0808">Transferase</keyword>
<proteinExistence type="inferred from homology"/>
<evidence type="ECO:0000256" key="17">
    <source>
        <dbReference type="ARBA" id="ARBA00048623"/>
    </source>
</evidence>
<keyword evidence="7 19" id="KW-1003">Cell membrane</keyword>
<dbReference type="InterPro" id="IPR003805">
    <property type="entry name" value="CobS"/>
</dbReference>
<name>A0A926E4M0_9FIRM</name>
<comment type="catalytic activity">
    <reaction evidence="18 19">
        <text>alpha-ribazole 5'-phosphate + adenosylcob(III)inamide-GDP = adenosylcob(III)alamin 5'-phosphate + GMP + H(+)</text>
        <dbReference type="Rhea" id="RHEA:23560"/>
        <dbReference type="ChEBI" id="CHEBI:15378"/>
        <dbReference type="ChEBI" id="CHEBI:57918"/>
        <dbReference type="ChEBI" id="CHEBI:58115"/>
        <dbReference type="ChEBI" id="CHEBI:60487"/>
        <dbReference type="ChEBI" id="CHEBI:60493"/>
        <dbReference type="EC" id="2.7.8.26"/>
    </reaction>
</comment>
<evidence type="ECO:0000256" key="11">
    <source>
        <dbReference type="ARBA" id="ARBA00022842"/>
    </source>
</evidence>
<evidence type="ECO:0000256" key="18">
    <source>
        <dbReference type="ARBA" id="ARBA00049504"/>
    </source>
</evidence>
<dbReference type="GO" id="GO:0009236">
    <property type="term" value="P:cobalamin biosynthetic process"/>
    <property type="evidence" value="ECO:0007669"/>
    <property type="project" value="UniProtKB-UniRule"/>
</dbReference>
<keyword evidence="8 19" id="KW-0169">Cobalamin biosynthesis</keyword>
<evidence type="ECO:0000256" key="2">
    <source>
        <dbReference type="ARBA" id="ARBA00004651"/>
    </source>
</evidence>
<evidence type="ECO:0000256" key="5">
    <source>
        <dbReference type="ARBA" id="ARBA00013200"/>
    </source>
</evidence>
<feature type="transmembrane region" description="Helical" evidence="19">
    <location>
        <begin position="32"/>
        <end position="55"/>
    </location>
</feature>
<organism evidence="20 21">
    <name type="scientific">Fumia xinanensis</name>
    <dbReference type="NCBI Taxonomy" id="2763659"/>
    <lineage>
        <taxon>Bacteria</taxon>
        <taxon>Bacillati</taxon>
        <taxon>Bacillota</taxon>
        <taxon>Clostridia</taxon>
        <taxon>Eubacteriales</taxon>
        <taxon>Oscillospiraceae</taxon>
        <taxon>Fumia</taxon>
    </lineage>
</organism>
<dbReference type="EMBL" id="JACRSV010000001">
    <property type="protein sequence ID" value="MBC8559430.1"/>
    <property type="molecule type" value="Genomic_DNA"/>
</dbReference>
<dbReference type="NCBIfam" id="TIGR00317">
    <property type="entry name" value="cobS"/>
    <property type="match status" value="1"/>
</dbReference>
<dbReference type="AlphaFoldDB" id="A0A926E4M0"/>
<evidence type="ECO:0000256" key="10">
    <source>
        <dbReference type="ARBA" id="ARBA00022692"/>
    </source>
</evidence>
<keyword evidence="10 19" id="KW-0812">Transmembrane</keyword>
<dbReference type="Pfam" id="PF02654">
    <property type="entry name" value="CobS"/>
    <property type="match status" value="1"/>
</dbReference>
<evidence type="ECO:0000313" key="20">
    <source>
        <dbReference type="EMBL" id="MBC8559430.1"/>
    </source>
</evidence>
<evidence type="ECO:0000256" key="16">
    <source>
        <dbReference type="ARBA" id="ARBA00032853"/>
    </source>
</evidence>
<evidence type="ECO:0000256" key="3">
    <source>
        <dbReference type="ARBA" id="ARBA00004663"/>
    </source>
</evidence>
<dbReference type="PANTHER" id="PTHR34148">
    <property type="entry name" value="ADENOSYLCOBINAMIDE-GDP RIBAZOLETRANSFERASE"/>
    <property type="match status" value="1"/>
</dbReference>
<dbReference type="RefSeq" id="WP_249294323.1">
    <property type="nucleotide sequence ID" value="NZ_JACRSV010000001.1"/>
</dbReference>
<dbReference type="GO" id="GO:0051073">
    <property type="term" value="F:adenosylcobinamide-GDP ribazoletransferase activity"/>
    <property type="evidence" value="ECO:0007669"/>
    <property type="project" value="UniProtKB-UniRule"/>
</dbReference>
<dbReference type="PANTHER" id="PTHR34148:SF1">
    <property type="entry name" value="ADENOSYLCOBINAMIDE-GDP RIBAZOLETRANSFERASE"/>
    <property type="match status" value="1"/>
</dbReference>
<comment type="subcellular location">
    <subcellularLocation>
        <location evidence="2 19">Cell membrane</location>
        <topology evidence="2 19">Multi-pass membrane protein</topology>
    </subcellularLocation>
</comment>
<reference evidence="20" key="1">
    <citation type="submission" date="2020-08" db="EMBL/GenBank/DDBJ databases">
        <title>Genome public.</title>
        <authorList>
            <person name="Liu C."/>
            <person name="Sun Q."/>
        </authorList>
    </citation>
    <scope>NUCLEOTIDE SEQUENCE</scope>
    <source>
        <strain evidence="20">NSJ-33</strain>
    </source>
</reference>
<accession>A0A926E4M0</accession>
<comment type="catalytic activity">
    <reaction evidence="17 19">
        <text>alpha-ribazole + adenosylcob(III)inamide-GDP = adenosylcob(III)alamin + GMP + H(+)</text>
        <dbReference type="Rhea" id="RHEA:16049"/>
        <dbReference type="ChEBI" id="CHEBI:10329"/>
        <dbReference type="ChEBI" id="CHEBI:15378"/>
        <dbReference type="ChEBI" id="CHEBI:18408"/>
        <dbReference type="ChEBI" id="CHEBI:58115"/>
        <dbReference type="ChEBI" id="CHEBI:60487"/>
        <dbReference type="EC" id="2.7.8.26"/>
    </reaction>
</comment>
<evidence type="ECO:0000313" key="21">
    <source>
        <dbReference type="Proteomes" id="UP000610760"/>
    </source>
</evidence>
<evidence type="ECO:0000256" key="8">
    <source>
        <dbReference type="ARBA" id="ARBA00022573"/>
    </source>
</evidence>
<dbReference type="Proteomes" id="UP000610760">
    <property type="component" value="Unassembled WGS sequence"/>
</dbReference>
<comment type="pathway">
    <text evidence="3 19">Cofactor biosynthesis; adenosylcobalamin biosynthesis; adenosylcobalamin from cob(II)yrinate a,c-diamide: step 7/7.</text>
</comment>
<keyword evidence="11 19" id="KW-0460">Magnesium</keyword>
<gene>
    <name evidence="19 20" type="primary">cobS</name>
    <name evidence="20" type="ORF">H8710_05020</name>
</gene>
<keyword evidence="21" id="KW-1185">Reference proteome</keyword>
<evidence type="ECO:0000256" key="4">
    <source>
        <dbReference type="ARBA" id="ARBA00010561"/>
    </source>
</evidence>
<dbReference type="EC" id="2.7.8.26" evidence="5 19"/>
<comment type="caution">
    <text evidence="20">The sequence shown here is derived from an EMBL/GenBank/DDBJ whole genome shotgun (WGS) entry which is preliminary data.</text>
</comment>
<evidence type="ECO:0000256" key="1">
    <source>
        <dbReference type="ARBA" id="ARBA00001946"/>
    </source>
</evidence>
<evidence type="ECO:0000256" key="14">
    <source>
        <dbReference type="ARBA" id="ARBA00025228"/>
    </source>
</evidence>
<dbReference type="GO" id="GO:0005886">
    <property type="term" value="C:plasma membrane"/>
    <property type="evidence" value="ECO:0007669"/>
    <property type="project" value="UniProtKB-SubCell"/>
</dbReference>
<dbReference type="HAMAP" id="MF_00719">
    <property type="entry name" value="CobS"/>
    <property type="match status" value="1"/>
</dbReference>
<sequence length="252" mass="27548">MKNLLSAFSICFSMYSKIPMPQVDWKKENMKYVFCFFPLIGAVIGGVSVGWYYLADYWGLNAMLYGAVAAVIPVLLTGGIHMDGYADTCDAIFSYGEPEKKLEILKDPRSGAFAVIYTCVYFLLLFGLFTQVYNDPFHIVEIGMGYVVSRILSGLAVVSMNTAKGSGLAHLFSGNADRRTVQVVLGGLSILLLAAGVWFSFHITMIGAALLLCNTLIFRQLCQKQFGGITGDLAGFYLQISEIIILAACALF</sequence>
<keyword evidence="12 19" id="KW-1133">Transmembrane helix</keyword>
<evidence type="ECO:0000256" key="12">
    <source>
        <dbReference type="ARBA" id="ARBA00022989"/>
    </source>
</evidence>
<comment type="function">
    <text evidence="14 19">Joins adenosylcobinamide-GDP and alpha-ribazole to generate adenosylcobalamin (Ado-cobalamin). Also synthesizes adenosylcobalamin 5'-phosphate from adenosylcobinamide-GDP and alpha-ribazole 5'-phosphate.</text>
</comment>